<sequence>MFETWRRSTHSGVQSNCVEVGSSVELGVVGIRDTKNRGGGAIVVGRGAFDAFVDVVRSGQLG</sequence>
<gene>
    <name evidence="2" type="ORF">G443_002578</name>
</gene>
<protein>
    <recommendedName>
        <fullName evidence="1">DUF397 domain-containing protein</fullName>
    </recommendedName>
</protein>
<evidence type="ECO:0000259" key="1">
    <source>
        <dbReference type="Pfam" id="PF04149"/>
    </source>
</evidence>
<evidence type="ECO:0000313" key="3">
    <source>
        <dbReference type="Proteomes" id="UP000791080"/>
    </source>
</evidence>
<proteinExistence type="predicted"/>
<dbReference type="EMBL" id="AUBJ02000001">
    <property type="protein sequence ID" value="MCP2332308.1"/>
    <property type="molecule type" value="Genomic_DNA"/>
</dbReference>
<comment type="caution">
    <text evidence="2">The sequence shown here is derived from an EMBL/GenBank/DDBJ whole genome shotgun (WGS) entry which is preliminary data.</text>
</comment>
<accession>A0ABT1JJF4</accession>
<name>A0ABT1JJF4_ACTCY</name>
<keyword evidence="3" id="KW-1185">Reference proteome</keyword>
<organism evidence="2 3">
    <name type="scientific">Actinoalloteichus caeruleus DSM 43889</name>
    <dbReference type="NCBI Taxonomy" id="1120930"/>
    <lineage>
        <taxon>Bacteria</taxon>
        <taxon>Bacillati</taxon>
        <taxon>Actinomycetota</taxon>
        <taxon>Actinomycetes</taxon>
        <taxon>Pseudonocardiales</taxon>
        <taxon>Pseudonocardiaceae</taxon>
        <taxon>Actinoalloteichus</taxon>
        <taxon>Actinoalloteichus cyanogriseus</taxon>
    </lineage>
</organism>
<feature type="domain" description="DUF397" evidence="1">
    <location>
        <begin position="4"/>
        <end position="57"/>
    </location>
</feature>
<dbReference type="InterPro" id="IPR007278">
    <property type="entry name" value="DUF397"/>
</dbReference>
<dbReference type="Pfam" id="PF04149">
    <property type="entry name" value="DUF397"/>
    <property type="match status" value="1"/>
</dbReference>
<evidence type="ECO:0000313" key="2">
    <source>
        <dbReference type="EMBL" id="MCP2332308.1"/>
    </source>
</evidence>
<dbReference type="Proteomes" id="UP000791080">
    <property type="component" value="Unassembled WGS sequence"/>
</dbReference>
<reference evidence="2 3" key="1">
    <citation type="submission" date="2022-06" db="EMBL/GenBank/DDBJ databases">
        <title>Genomic Encyclopedia of Type Strains, Phase I: the one thousand microbial genomes (KMG-I) project.</title>
        <authorList>
            <person name="Kyrpides N."/>
        </authorList>
    </citation>
    <scope>NUCLEOTIDE SEQUENCE [LARGE SCALE GENOMIC DNA]</scope>
    <source>
        <strain evidence="2 3">DSM 43889</strain>
    </source>
</reference>
<dbReference type="RefSeq" id="WP_026417319.1">
    <property type="nucleotide sequence ID" value="NZ_AUBJ02000001.1"/>
</dbReference>